<accession>A0A1U7PVC6</accession>
<sequence>MIPYLAGTYLGSKSVFNIGAGIIYQKDAMWRLDDNNQTINENMLHLSADVFYDAPIGKEGQAISLYGNITHFDFGKDYFRNAGTMNPANGNNNPNILNGAGVAFPMYGTGTTLYAQAGYKFKNNLIGNTTLMPYFALQHSNYEKFNDAVNFWDMGVNWLLSGHTSKFTISYQNRPVYDVAGDKITTKGAVLAQYQVNFN</sequence>
<evidence type="ECO:0000313" key="1">
    <source>
        <dbReference type="EMBL" id="SIT97505.1"/>
    </source>
</evidence>
<evidence type="ECO:0000313" key="2">
    <source>
        <dbReference type="Proteomes" id="UP000187261"/>
    </source>
</evidence>
<dbReference type="AlphaFoldDB" id="A0A1U7PVC6"/>
<name>A0A1U7PVC6_9FLAO</name>
<proteinExistence type="predicted"/>
<evidence type="ECO:0008006" key="3">
    <source>
        <dbReference type="Google" id="ProtNLM"/>
    </source>
</evidence>
<gene>
    <name evidence="1" type="ORF">SAMN05660493_02225</name>
</gene>
<dbReference type="EMBL" id="FTPU01000024">
    <property type="protein sequence ID" value="SIT97505.1"/>
    <property type="molecule type" value="Genomic_DNA"/>
</dbReference>
<keyword evidence="2" id="KW-1185">Reference proteome</keyword>
<dbReference type="STRING" id="1121284.SAMN05660493_02225"/>
<organism evidence="1 2">
    <name type="scientific">Epilithonimonas bovis DSM 19482</name>
    <dbReference type="NCBI Taxonomy" id="1121284"/>
    <lineage>
        <taxon>Bacteria</taxon>
        <taxon>Pseudomonadati</taxon>
        <taxon>Bacteroidota</taxon>
        <taxon>Flavobacteriia</taxon>
        <taxon>Flavobacteriales</taxon>
        <taxon>Weeksellaceae</taxon>
        <taxon>Chryseobacterium group</taxon>
        <taxon>Epilithonimonas</taxon>
    </lineage>
</organism>
<dbReference type="Proteomes" id="UP000187261">
    <property type="component" value="Unassembled WGS sequence"/>
</dbReference>
<protein>
    <recommendedName>
        <fullName evidence="3">Short chain amide porin</fullName>
    </recommendedName>
</protein>
<reference evidence="2" key="1">
    <citation type="submission" date="2016-10" db="EMBL/GenBank/DDBJ databases">
        <authorList>
            <person name="Varghese N."/>
            <person name="Submissions S."/>
        </authorList>
    </citation>
    <scope>NUCLEOTIDE SEQUENCE [LARGE SCALE GENOMIC DNA]</scope>
    <source>
        <strain evidence="2">DSM 19482</strain>
    </source>
</reference>